<dbReference type="PROSITE" id="PS00202">
    <property type="entry name" value="RUBREDOXIN"/>
    <property type="match status" value="1"/>
</dbReference>
<dbReference type="Proteomes" id="UP000593943">
    <property type="component" value="Chromosome"/>
</dbReference>
<name>A0A7L9SPA9_9BIFI</name>
<dbReference type="OrthoDB" id="3254820at2"/>
<dbReference type="AlphaFoldDB" id="A0A7L9SPA9"/>
<dbReference type="RefSeq" id="WP_143249303.1">
    <property type="nucleotide sequence ID" value="NZ_CP062938.1"/>
</dbReference>
<evidence type="ECO:0000256" key="1">
    <source>
        <dbReference type="ARBA" id="ARBA00022723"/>
    </source>
</evidence>
<reference evidence="2 3" key="1">
    <citation type="submission" date="2020-10" db="EMBL/GenBank/DDBJ databases">
        <title>Genome sequencing of Bifidobacterium eulemuris_DSMZ_100216.</title>
        <authorList>
            <person name="Kim J."/>
        </authorList>
    </citation>
    <scope>NUCLEOTIDE SEQUENCE [LARGE SCALE GENOMIC DNA]</scope>
    <source>
        <strain evidence="2 3">DSM 100216</strain>
    </source>
</reference>
<evidence type="ECO:0000313" key="2">
    <source>
        <dbReference type="EMBL" id="QOL31696.1"/>
    </source>
</evidence>
<gene>
    <name evidence="2" type="ORF">BE0216_03885</name>
</gene>
<keyword evidence="3" id="KW-1185">Reference proteome</keyword>
<proteinExistence type="predicted"/>
<evidence type="ECO:0008006" key="4">
    <source>
        <dbReference type="Google" id="ProtNLM"/>
    </source>
</evidence>
<dbReference type="PROSITE" id="PS51257">
    <property type="entry name" value="PROKAR_LIPOPROTEIN"/>
    <property type="match status" value="1"/>
</dbReference>
<dbReference type="InterPro" id="IPR018527">
    <property type="entry name" value="Rubredoxin_Fe_BS"/>
</dbReference>
<evidence type="ECO:0000313" key="3">
    <source>
        <dbReference type="Proteomes" id="UP000593943"/>
    </source>
</evidence>
<organism evidence="2 3">
    <name type="scientific">Bifidobacterium eulemuris</name>
    <dbReference type="NCBI Taxonomy" id="1765219"/>
    <lineage>
        <taxon>Bacteria</taxon>
        <taxon>Bacillati</taxon>
        <taxon>Actinomycetota</taxon>
        <taxon>Actinomycetes</taxon>
        <taxon>Bifidobacteriales</taxon>
        <taxon>Bifidobacteriaceae</taxon>
        <taxon>Bifidobacterium</taxon>
    </lineage>
</organism>
<keyword evidence="1" id="KW-0479">Metal-binding</keyword>
<accession>A0A7L9SPA9</accession>
<protein>
    <recommendedName>
        <fullName evidence="4">C2H2-type domain-containing protein</fullName>
    </recommendedName>
</protein>
<dbReference type="GO" id="GO:0046872">
    <property type="term" value="F:metal ion binding"/>
    <property type="evidence" value="ECO:0007669"/>
    <property type="project" value="UniProtKB-KW"/>
</dbReference>
<dbReference type="EMBL" id="CP062938">
    <property type="protein sequence ID" value="QOL31696.1"/>
    <property type="molecule type" value="Genomic_DNA"/>
</dbReference>
<sequence length="110" mass="12300">MARTAPVSGMCAVSGCIRPRECGDYCNRHYGQSMYRVPGDVPDGWPCPICGERLGNLSNHMRHHHGIAPSAWYAKHNVTCRERGCDRPVKSRGLCEAHAKLERALRRANK</sequence>
<dbReference type="KEGG" id="beu:BE0216_03885"/>